<name>A0A1X0DDV8_9MYCO</name>
<protein>
    <submittedName>
        <fullName evidence="1">Uncharacterized protein</fullName>
    </submittedName>
</protein>
<evidence type="ECO:0000313" key="2">
    <source>
        <dbReference type="Proteomes" id="UP000192801"/>
    </source>
</evidence>
<dbReference type="RefSeq" id="WP_083030984.1">
    <property type="nucleotide sequence ID" value="NZ_AP022618.1"/>
</dbReference>
<evidence type="ECO:0000313" key="1">
    <source>
        <dbReference type="EMBL" id="ORA70382.1"/>
    </source>
</evidence>
<sequence length="276" mass="29693">MPSSLHEVVVALMRQVPGFAMGLARRGGSSAAQNLTAREGAPDLSLATPTEQRADAVITLHDETGATALGIVAEVQLARDIRKPTRWLSYLASLHVRLGCPVILLIICTDDATARWAAGCGDLGGSVLLRPAVVGPSDIPVITDPDIARADLEMAMLSAFVHADEHRTLDAVFAALTPDDDRSPLYTDFLQSALPPAALTHLEHLMTATDWQYKGEFARTYFDQGKAEALLAVLTARGITVPDDERDRVRRCTDPNLLDTWLVKAATATTLTEVFG</sequence>
<gene>
    <name evidence="1" type="ORF">BST26_11155</name>
</gene>
<dbReference type="OrthoDB" id="3207839at2"/>
<dbReference type="EMBL" id="MVHS01000022">
    <property type="protein sequence ID" value="ORA70382.1"/>
    <property type="molecule type" value="Genomic_DNA"/>
</dbReference>
<keyword evidence="2" id="KW-1185">Reference proteome</keyword>
<comment type="caution">
    <text evidence="1">The sequence shown here is derived from an EMBL/GenBank/DDBJ whole genome shotgun (WGS) entry which is preliminary data.</text>
</comment>
<dbReference type="PANTHER" id="PTHR34613">
    <property type="entry name" value="SLL0800 PROTEIN"/>
    <property type="match status" value="1"/>
</dbReference>
<organism evidence="1 2">
    <name type="scientific">Mycolicibacterium insubricum</name>
    <dbReference type="NCBI Taxonomy" id="444597"/>
    <lineage>
        <taxon>Bacteria</taxon>
        <taxon>Bacillati</taxon>
        <taxon>Actinomycetota</taxon>
        <taxon>Actinomycetes</taxon>
        <taxon>Mycobacteriales</taxon>
        <taxon>Mycobacteriaceae</taxon>
        <taxon>Mycolicibacterium</taxon>
    </lineage>
</organism>
<reference evidence="1 2" key="1">
    <citation type="submission" date="2016-12" db="EMBL/GenBank/DDBJ databases">
        <title>The new phylogeny of genus Mycobacterium.</title>
        <authorList>
            <person name="Tortoli E."/>
            <person name="Trovato A."/>
            <person name="Cirillo D.M."/>
        </authorList>
    </citation>
    <scope>NUCLEOTIDE SEQUENCE [LARGE SCALE GENOMIC DNA]</scope>
    <source>
        <strain evidence="1 2">DSM 45130</strain>
    </source>
</reference>
<accession>A0A1X0DDV8</accession>
<proteinExistence type="predicted"/>
<dbReference type="PANTHER" id="PTHR34613:SF1">
    <property type="entry name" value="SLL6017 PROTEIN"/>
    <property type="match status" value="1"/>
</dbReference>
<dbReference type="Proteomes" id="UP000192801">
    <property type="component" value="Unassembled WGS sequence"/>
</dbReference>
<dbReference type="STRING" id="444597.BST26_11155"/>
<dbReference type="AlphaFoldDB" id="A0A1X0DDV8"/>